<proteinExistence type="predicted"/>
<dbReference type="Gene3D" id="1.25.40.10">
    <property type="entry name" value="Tetratricopeptide repeat domain"/>
    <property type="match status" value="1"/>
</dbReference>
<protein>
    <recommendedName>
        <fullName evidence="2">Tetratricopeptide repeat-like domain-containing protein</fullName>
    </recommendedName>
</protein>
<dbReference type="InterPro" id="IPR011990">
    <property type="entry name" value="TPR-like_helical_dom_sf"/>
</dbReference>
<dbReference type="AlphaFoldDB" id="A0A382W3K9"/>
<dbReference type="SUPFAM" id="SSF81901">
    <property type="entry name" value="HCP-like"/>
    <property type="match status" value="1"/>
</dbReference>
<sequence length="209" mass="23857">QIAEYEKSFGILQLVLKQDAKHSYANLYAAYNLMELGRREAARSYFKAATKNNRAQFGSSMQEFALVDLHAQLDADPENLGLLNSVAAFYNIKKEYGKSFKYSNKVLEKDPLNKQALKNLVFGYRGRGEPGDVLDYGNRYAMVDPDEINLQYILGEVYVKTLRCKKAIPYLRQVLKKDDTYRNAQLLLNECLTQKVQEMNGGFKDGVID</sequence>
<gene>
    <name evidence="1" type="ORF">METZ01_LOCUS406044</name>
</gene>
<organism evidence="1">
    <name type="scientific">marine metagenome</name>
    <dbReference type="NCBI Taxonomy" id="408172"/>
    <lineage>
        <taxon>unclassified sequences</taxon>
        <taxon>metagenomes</taxon>
        <taxon>ecological metagenomes</taxon>
    </lineage>
</organism>
<name>A0A382W3K9_9ZZZZ</name>
<accession>A0A382W3K9</accession>
<evidence type="ECO:0000313" key="1">
    <source>
        <dbReference type="EMBL" id="SVD53190.1"/>
    </source>
</evidence>
<feature type="non-terminal residue" evidence="1">
    <location>
        <position position="1"/>
    </location>
</feature>
<reference evidence="1" key="1">
    <citation type="submission" date="2018-05" db="EMBL/GenBank/DDBJ databases">
        <authorList>
            <person name="Lanie J.A."/>
            <person name="Ng W.-L."/>
            <person name="Kazmierczak K.M."/>
            <person name="Andrzejewski T.M."/>
            <person name="Davidsen T.M."/>
            <person name="Wayne K.J."/>
            <person name="Tettelin H."/>
            <person name="Glass J.I."/>
            <person name="Rusch D."/>
            <person name="Podicherti R."/>
            <person name="Tsui H.-C.T."/>
            <person name="Winkler M.E."/>
        </authorList>
    </citation>
    <scope>NUCLEOTIDE SEQUENCE</scope>
</reference>
<dbReference type="EMBL" id="UINC01156649">
    <property type="protein sequence ID" value="SVD53190.1"/>
    <property type="molecule type" value="Genomic_DNA"/>
</dbReference>
<evidence type="ECO:0008006" key="2">
    <source>
        <dbReference type="Google" id="ProtNLM"/>
    </source>
</evidence>